<evidence type="ECO:0000256" key="2">
    <source>
        <dbReference type="ARBA" id="ARBA00022448"/>
    </source>
</evidence>
<gene>
    <name evidence="5" type="ORF">MBUL_01627</name>
</gene>
<dbReference type="GO" id="GO:0015740">
    <property type="term" value="P:C4-dicarboxylate transport"/>
    <property type="evidence" value="ECO:0007669"/>
    <property type="project" value="TreeGrafter"/>
</dbReference>
<dbReference type="PANTHER" id="PTHR33376">
    <property type="match status" value="1"/>
</dbReference>
<organism evidence="5">
    <name type="scientific">Methylobacterium bullatum</name>
    <dbReference type="NCBI Taxonomy" id="570505"/>
    <lineage>
        <taxon>Bacteria</taxon>
        <taxon>Pseudomonadati</taxon>
        <taxon>Pseudomonadota</taxon>
        <taxon>Alphaproteobacteria</taxon>
        <taxon>Hyphomicrobiales</taxon>
        <taxon>Methylobacteriaceae</taxon>
        <taxon>Methylobacterium</taxon>
    </lineage>
</organism>
<evidence type="ECO:0000313" key="5">
    <source>
        <dbReference type="EMBL" id="CAA2102324.1"/>
    </source>
</evidence>
<sequence length="339" mass="36519">MTLTRRALVASGLAAPAILSMGLKAKAATTLKISHQFPGGTIDEGDFRDRMCRKFAALLAERSKGALEVQVYPGSSLMKTNAQFGAMRKGALDMSLYPSPYAGGEVAEMNIGLMPALVSSYEQAVAWKAAPVGRKITEILDSKGILLVSWVWQAGGVASRERPLYAPADAKGLKVRGGSREMDLMMKQAGAATLSIPSSESYAAMQTGACDAVITSSTSLISFRLEELSKSLTSGRERSYWFMLEPIMMSKIAFDRLPKDQQDLIMAIGAELEPFGQAGAKADDTKVEEIFTKAGAKVQNLDEKTLGQWRDIARETAWKDFAGKSASCAELLKLAEQVS</sequence>
<dbReference type="Pfam" id="PF03480">
    <property type="entry name" value="DctP"/>
    <property type="match status" value="1"/>
</dbReference>
<keyword evidence="3 4" id="KW-0732">Signal</keyword>
<evidence type="ECO:0000256" key="4">
    <source>
        <dbReference type="SAM" id="SignalP"/>
    </source>
</evidence>
<accession>A0A679IYP0</accession>
<comment type="similarity">
    <text evidence="1">Belongs to the bacterial solute-binding protein 7 family.</text>
</comment>
<dbReference type="Gene3D" id="3.40.190.170">
    <property type="entry name" value="Bacterial extracellular solute-binding protein, family 7"/>
    <property type="match status" value="1"/>
</dbReference>
<evidence type="ECO:0000256" key="1">
    <source>
        <dbReference type="ARBA" id="ARBA00009023"/>
    </source>
</evidence>
<feature type="signal peptide" evidence="4">
    <location>
        <begin position="1"/>
        <end position="27"/>
    </location>
</feature>
<dbReference type="NCBIfam" id="NF037995">
    <property type="entry name" value="TRAP_S1"/>
    <property type="match status" value="1"/>
</dbReference>
<dbReference type="PANTHER" id="PTHR33376:SF7">
    <property type="entry name" value="C4-DICARBOXYLATE-BINDING PROTEIN DCTB"/>
    <property type="match status" value="1"/>
</dbReference>
<evidence type="ECO:0000256" key="3">
    <source>
        <dbReference type="ARBA" id="ARBA00022729"/>
    </source>
</evidence>
<feature type="chain" id="PRO_5025494683" evidence="4">
    <location>
        <begin position="28"/>
        <end position="339"/>
    </location>
</feature>
<keyword evidence="2" id="KW-0813">Transport</keyword>
<protein>
    <submittedName>
        <fullName evidence="5">Solute-binding protein</fullName>
    </submittedName>
</protein>
<dbReference type="InterPro" id="IPR038404">
    <property type="entry name" value="TRAP_DctP_sf"/>
</dbReference>
<reference evidence="5" key="1">
    <citation type="submission" date="2019-12" db="EMBL/GenBank/DDBJ databases">
        <authorList>
            <person name="Cremers G."/>
        </authorList>
    </citation>
    <scope>NUCLEOTIDE SEQUENCE</scope>
    <source>
        <strain evidence="5">Mbul1</strain>
    </source>
</reference>
<name>A0A679IYP0_9HYPH</name>
<proteinExistence type="inferred from homology"/>
<dbReference type="EMBL" id="LR743504">
    <property type="protein sequence ID" value="CAA2102324.1"/>
    <property type="molecule type" value="Genomic_DNA"/>
</dbReference>
<dbReference type="AlphaFoldDB" id="A0A679IYP0"/>
<dbReference type="GO" id="GO:0055085">
    <property type="term" value="P:transmembrane transport"/>
    <property type="evidence" value="ECO:0007669"/>
    <property type="project" value="InterPro"/>
</dbReference>
<dbReference type="InterPro" id="IPR018389">
    <property type="entry name" value="DctP_fam"/>
</dbReference>